<evidence type="ECO:0000313" key="2">
    <source>
        <dbReference type="EMBL" id="KAH9420150.1"/>
    </source>
</evidence>
<reference evidence="2 3" key="2">
    <citation type="journal article" date="2022" name="Mol. Biol. Evol.">
        <title>Comparative Genomics Reveals Insights into the Divergent Evolution of Astigmatic Mites and Household Pest Adaptations.</title>
        <authorList>
            <person name="Xiong Q."/>
            <person name="Wan A.T."/>
            <person name="Liu X."/>
            <person name="Fung C.S."/>
            <person name="Xiao X."/>
            <person name="Malainual N."/>
            <person name="Hou J."/>
            <person name="Wang L."/>
            <person name="Wang M."/>
            <person name="Yang K.Y."/>
            <person name="Cui Y."/>
            <person name="Leung E.L."/>
            <person name="Nong W."/>
            <person name="Shin S.K."/>
            <person name="Au S.W."/>
            <person name="Jeong K.Y."/>
            <person name="Chew F.T."/>
            <person name="Hui J.H."/>
            <person name="Leung T.F."/>
            <person name="Tungtrongchitr A."/>
            <person name="Zhong N."/>
            <person name="Liu Z."/>
            <person name="Tsui S.K."/>
        </authorList>
    </citation>
    <scope>NUCLEOTIDE SEQUENCE [LARGE SCALE GENOMIC DNA]</scope>
    <source>
        <strain evidence="2">Derp</strain>
    </source>
</reference>
<feature type="region of interest" description="Disordered" evidence="1">
    <location>
        <begin position="37"/>
        <end position="60"/>
    </location>
</feature>
<accession>A0ABQ8JCH2</accession>
<gene>
    <name evidence="2" type="ORF">DERP_001986</name>
</gene>
<organism evidence="2 3">
    <name type="scientific">Dermatophagoides pteronyssinus</name>
    <name type="common">European house dust mite</name>
    <dbReference type="NCBI Taxonomy" id="6956"/>
    <lineage>
        <taxon>Eukaryota</taxon>
        <taxon>Metazoa</taxon>
        <taxon>Ecdysozoa</taxon>
        <taxon>Arthropoda</taxon>
        <taxon>Chelicerata</taxon>
        <taxon>Arachnida</taxon>
        <taxon>Acari</taxon>
        <taxon>Acariformes</taxon>
        <taxon>Sarcoptiformes</taxon>
        <taxon>Astigmata</taxon>
        <taxon>Psoroptidia</taxon>
        <taxon>Analgoidea</taxon>
        <taxon>Pyroglyphidae</taxon>
        <taxon>Dermatophagoidinae</taxon>
        <taxon>Dermatophagoides</taxon>
    </lineage>
</organism>
<protein>
    <submittedName>
        <fullName evidence="2">Uncharacterized protein</fullName>
    </submittedName>
</protein>
<dbReference type="Proteomes" id="UP000887458">
    <property type="component" value="Unassembled WGS sequence"/>
</dbReference>
<proteinExistence type="predicted"/>
<dbReference type="EMBL" id="NJHN03000054">
    <property type="protein sequence ID" value="KAH9420150.1"/>
    <property type="molecule type" value="Genomic_DNA"/>
</dbReference>
<evidence type="ECO:0000313" key="3">
    <source>
        <dbReference type="Proteomes" id="UP000887458"/>
    </source>
</evidence>
<comment type="caution">
    <text evidence="2">The sequence shown here is derived from an EMBL/GenBank/DDBJ whole genome shotgun (WGS) entry which is preliminary data.</text>
</comment>
<name>A0ABQ8JCH2_DERPT</name>
<reference evidence="2 3" key="1">
    <citation type="journal article" date="2018" name="J. Allergy Clin. Immunol.">
        <title>High-quality assembly of Dermatophagoides pteronyssinus genome and transcriptome reveals a wide range of novel allergens.</title>
        <authorList>
            <person name="Liu X.Y."/>
            <person name="Yang K.Y."/>
            <person name="Wang M.Q."/>
            <person name="Kwok J.S."/>
            <person name="Zeng X."/>
            <person name="Yang Z."/>
            <person name="Xiao X.J."/>
            <person name="Lau C.P."/>
            <person name="Li Y."/>
            <person name="Huang Z.M."/>
            <person name="Ba J.G."/>
            <person name="Yim A.K."/>
            <person name="Ouyang C.Y."/>
            <person name="Ngai S.M."/>
            <person name="Chan T.F."/>
            <person name="Leung E.L."/>
            <person name="Liu L."/>
            <person name="Liu Z.G."/>
            <person name="Tsui S.K."/>
        </authorList>
    </citation>
    <scope>NUCLEOTIDE SEQUENCE [LARGE SCALE GENOMIC DNA]</scope>
    <source>
        <strain evidence="2">Derp</strain>
    </source>
</reference>
<evidence type="ECO:0000256" key="1">
    <source>
        <dbReference type="SAM" id="MobiDB-lite"/>
    </source>
</evidence>
<keyword evidence="3" id="KW-1185">Reference proteome</keyword>
<sequence>MILLVYYYNRQNETISSSSSSFGVPYFSFDCNQPLHQNKNETSEKATTTKILSQQINRGK</sequence>
<feature type="compositionally biased region" description="Polar residues" evidence="1">
    <location>
        <begin position="45"/>
        <end position="60"/>
    </location>
</feature>